<comment type="cofactor">
    <cofactor evidence="1">
        <name>a divalent metal cation</name>
        <dbReference type="ChEBI" id="CHEBI:60240"/>
    </cofactor>
</comment>
<evidence type="ECO:0000256" key="1">
    <source>
        <dbReference type="ARBA" id="ARBA00001968"/>
    </source>
</evidence>
<dbReference type="PANTHER" id="PTHR30004">
    <property type="entry name" value="4-HYDROXYTHREONINE-4-PHOSPHATE DEHYDROGENASE"/>
    <property type="match status" value="1"/>
</dbReference>
<dbReference type="Pfam" id="PF04166">
    <property type="entry name" value="PdxA"/>
    <property type="match status" value="1"/>
</dbReference>
<evidence type="ECO:0000256" key="2">
    <source>
        <dbReference type="ARBA" id="ARBA00009464"/>
    </source>
</evidence>
<dbReference type="InterPro" id="IPR005255">
    <property type="entry name" value="PdxA_fam"/>
</dbReference>
<name>A0A5B8Z1Y1_CYTDA</name>
<comment type="similarity">
    <text evidence="2">Belongs to the PdxA family. PdxA2 subfamily.</text>
</comment>
<evidence type="ECO:0000256" key="4">
    <source>
        <dbReference type="ARBA" id="ARBA00023002"/>
    </source>
</evidence>
<dbReference type="RefSeq" id="WP_057774772.1">
    <property type="nucleotide sequence ID" value="NZ_CP042593.1"/>
</dbReference>
<dbReference type="OrthoDB" id="9801783at2"/>
<evidence type="ECO:0000313" key="6">
    <source>
        <dbReference type="EMBL" id="QED47040.1"/>
    </source>
</evidence>
<dbReference type="GO" id="GO:0051287">
    <property type="term" value="F:NAD binding"/>
    <property type="evidence" value="ECO:0007669"/>
    <property type="project" value="InterPro"/>
</dbReference>
<keyword evidence="3" id="KW-0479">Metal-binding</keyword>
<dbReference type="KEGG" id="bda:FSZ17_07160"/>
<dbReference type="Gene3D" id="3.40.718.10">
    <property type="entry name" value="Isopropylmalate Dehydrogenase"/>
    <property type="match status" value="1"/>
</dbReference>
<dbReference type="STRING" id="1742359.GCA_001439625_04034"/>
<dbReference type="PANTHER" id="PTHR30004:SF6">
    <property type="entry name" value="D-THREONATE 4-PHOSPHATE DEHYDROGENASE"/>
    <property type="match status" value="1"/>
</dbReference>
<evidence type="ECO:0000256" key="3">
    <source>
        <dbReference type="ARBA" id="ARBA00022723"/>
    </source>
</evidence>
<evidence type="ECO:0000313" key="7">
    <source>
        <dbReference type="Proteomes" id="UP000321555"/>
    </source>
</evidence>
<protein>
    <submittedName>
        <fullName evidence="6">4-hydroxythreonine-4-phosphate dehydrogenase PdxA</fullName>
    </submittedName>
</protein>
<dbReference type="GO" id="GO:0016491">
    <property type="term" value="F:oxidoreductase activity"/>
    <property type="evidence" value="ECO:0007669"/>
    <property type="project" value="UniProtKB-KW"/>
</dbReference>
<evidence type="ECO:0000256" key="5">
    <source>
        <dbReference type="ARBA" id="ARBA00023027"/>
    </source>
</evidence>
<dbReference type="GO" id="GO:0046872">
    <property type="term" value="F:metal ion binding"/>
    <property type="evidence" value="ECO:0007669"/>
    <property type="project" value="UniProtKB-KW"/>
</dbReference>
<accession>A0A5B8Z1Y1</accession>
<dbReference type="SUPFAM" id="SSF53659">
    <property type="entry name" value="Isocitrate/Isopropylmalate dehydrogenase-like"/>
    <property type="match status" value="1"/>
</dbReference>
<organism evidence="6 7">
    <name type="scientific">Cytobacillus dafuensis</name>
    <name type="common">Bacillus dafuensis</name>
    <dbReference type="NCBI Taxonomy" id="1742359"/>
    <lineage>
        <taxon>Bacteria</taxon>
        <taxon>Bacillati</taxon>
        <taxon>Bacillota</taxon>
        <taxon>Bacilli</taxon>
        <taxon>Bacillales</taxon>
        <taxon>Bacillaceae</taxon>
        <taxon>Cytobacillus</taxon>
    </lineage>
</organism>
<dbReference type="NCBIfam" id="NF002992">
    <property type="entry name" value="PRK03743.1"/>
    <property type="match status" value="1"/>
</dbReference>
<reference evidence="7" key="1">
    <citation type="submission" date="2019-08" db="EMBL/GenBank/DDBJ databases">
        <authorList>
            <person name="Zheng X."/>
        </authorList>
    </citation>
    <scope>NUCLEOTIDE SEQUENCE [LARGE SCALE GENOMIC DNA]</scope>
    <source>
        <strain evidence="7">FJAT-25496</strain>
    </source>
</reference>
<dbReference type="Proteomes" id="UP000321555">
    <property type="component" value="Chromosome"/>
</dbReference>
<dbReference type="AlphaFoldDB" id="A0A5B8Z1Y1"/>
<dbReference type="NCBIfam" id="TIGR00557">
    <property type="entry name" value="pdxA"/>
    <property type="match status" value="1"/>
</dbReference>
<sequence>MLNKKIQKPIIAIPMGDPAGIGPEITISALNSSELYEICSPLVIGNSALLNNALRVKGIHLEINEISDPGKGEYEHGTIDVISLDNIDINQYKVGVVQSQCGQAAFEYIEKAINLALEGKVNALATTPINKESLRAANIPYIGHTEILAALTNTEDPLTMFEVNNLRIFFLTRHYSLSEAISKIRRERICKSLIKCDKALESIGINRRKLVVAALNPHGGEGGLFGTEELEEIQPGIEMACKENIDVAGLVPADSVFYQALNGKYDAVLSLYHDQGHIAAKMTDFEKTISITLGLPFIRTSVDHGTAFDIAGQGIASSVSMEECIKLAAKYAKYYSSSIFNHKD</sequence>
<keyword evidence="7" id="KW-1185">Reference proteome</keyword>
<keyword evidence="5" id="KW-0520">NAD</keyword>
<dbReference type="EMBL" id="CP042593">
    <property type="protein sequence ID" value="QED47040.1"/>
    <property type="molecule type" value="Genomic_DNA"/>
</dbReference>
<proteinExistence type="inferred from homology"/>
<gene>
    <name evidence="6" type="primary">pdxA</name>
    <name evidence="6" type="ORF">FSZ17_07160</name>
</gene>
<keyword evidence="4" id="KW-0560">Oxidoreductase</keyword>